<feature type="region of interest" description="Disordered" evidence="2">
    <location>
        <begin position="71"/>
        <end position="95"/>
    </location>
</feature>
<dbReference type="GeneID" id="39875910"/>
<organism evidence="4 5">
    <name type="scientific">Babesia ovata</name>
    <dbReference type="NCBI Taxonomy" id="189622"/>
    <lineage>
        <taxon>Eukaryota</taxon>
        <taxon>Sar</taxon>
        <taxon>Alveolata</taxon>
        <taxon>Apicomplexa</taxon>
        <taxon>Aconoidasida</taxon>
        <taxon>Piroplasmida</taxon>
        <taxon>Babesiidae</taxon>
        <taxon>Babesia</taxon>
    </lineage>
</organism>
<dbReference type="VEuPathDB" id="PiroplasmaDB:BOVATA_036330"/>
<name>A0A2H6KGL0_9APIC</name>
<sequence length="370" mass="40855">MHRPGRLTLWLLATCLVVSALPKALHSRRPSASNAFHRLGSFLQSKAHNHEPTGDKNGEGDEIAEMRKLGAEAEAEDHKRKGAAEVVDSQRKQEIADDMTSRIEKMREGAKRMQEDAKQHAGEVKSAAVDTSVATASIPKDQAGNIIITNQTHDYPRKPQDQVDPMKALKTATENLYQRARHKNLPVTEPGELNTPEQIYQALNRLEYIVDGYRHAQLESPNPDLNITDEPAKSPYAEDDESANAEDGAAAEESAADDARFMQTTGRTAHTSHDDYEDEDDEGDGDHEDGEDDDSEKNGEEWQDNEDDEEGDSNDKKSDAKEKKMSPEEALDTLGKTIADLVETLNAVVASHTGVSNVLIQHSPNKHHES</sequence>
<keyword evidence="5" id="KW-1185">Reference proteome</keyword>
<comment type="caution">
    <text evidence="4">The sequence shown here is derived from an EMBL/GenBank/DDBJ whole genome shotgun (WGS) entry which is preliminary data.</text>
</comment>
<feature type="chain" id="PRO_5014152545" evidence="3">
    <location>
        <begin position="21"/>
        <end position="370"/>
    </location>
</feature>
<evidence type="ECO:0000256" key="1">
    <source>
        <dbReference type="SAM" id="Coils"/>
    </source>
</evidence>
<evidence type="ECO:0000313" key="4">
    <source>
        <dbReference type="EMBL" id="GBE62140.1"/>
    </source>
</evidence>
<feature type="coiled-coil region" evidence="1">
    <location>
        <begin position="96"/>
        <end position="123"/>
    </location>
</feature>
<protein>
    <submittedName>
        <fullName evidence="4">Methyl-accepting chemotaxis sensory transducer, putative</fullName>
    </submittedName>
</protein>
<dbReference type="RefSeq" id="XP_028868383.1">
    <property type="nucleotide sequence ID" value="XM_029012550.1"/>
</dbReference>
<feature type="compositionally biased region" description="Basic and acidic residues" evidence="2">
    <location>
        <begin position="313"/>
        <end position="327"/>
    </location>
</feature>
<gene>
    <name evidence="4" type="ORF">BOVATA_036330</name>
</gene>
<dbReference type="AlphaFoldDB" id="A0A2H6KGL0"/>
<feature type="compositionally biased region" description="Acidic residues" evidence="2">
    <location>
        <begin position="275"/>
        <end position="312"/>
    </location>
</feature>
<evidence type="ECO:0000256" key="3">
    <source>
        <dbReference type="SAM" id="SignalP"/>
    </source>
</evidence>
<evidence type="ECO:0000313" key="5">
    <source>
        <dbReference type="Proteomes" id="UP000236319"/>
    </source>
</evidence>
<dbReference type="EMBL" id="BDSA01000004">
    <property type="protein sequence ID" value="GBE62140.1"/>
    <property type="molecule type" value="Genomic_DNA"/>
</dbReference>
<dbReference type="Proteomes" id="UP000236319">
    <property type="component" value="Unassembled WGS sequence"/>
</dbReference>
<accession>A0A2H6KGL0</accession>
<keyword evidence="1" id="KW-0175">Coiled coil</keyword>
<keyword evidence="3" id="KW-0732">Signal</keyword>
<evidence type="ECO:0000256" key="2">
    <source>
        <dbReference type="SAM" id="MobiDB-lite"/>
    </source>
</evidence>
<feature type="region of interest" description="Disordered" evidence="2">
    <location>
        <begin position="218"/>
        <end position="329"/>
    </location>
</feature>
<feature type="signal peptide" evidence="3">
    <location>
        <begin position="1"/>
        <end position="20"/>
    </location>
</feature>
<proteinExistence type="predicted"/>
<reference evidence="4 5" key="1">
    <citation type="journal article" date="2017" name="BMC Genomics">
        <title>Whole-genome assembly of Babesia ovata and comparative genomics between closely related pathogens.</title>
        <authorList>
            <person name="Yamagishi J."/>
            <person name="Asada M."/>
            <person name="Hakimi H."/>
            <person name="Tanaka T.Q."/>
            <person name="Sugimoto C."/>
            <person name="Kawazu S."/>
        </authorList>
    </citation>
    <scope>NUCLEOTIDE SEQUENCE [LARGE SCALE GENOMIC DNA]</scope>
    <source>
        <strain evidence="4 5">Miyake</strain>
    </source>
</reference>
<dbReference type="OrthoDB" id="365958at2759"/>